<proteinExistence type="inferred from homology"/>
<dbReference type="Pfam" id="PF21365">
    <property type="entry name" value="Glyco_hydro_31_3rd"/>
    <property type="match status" value="1"/>
</dbReference>
<dbReference type="GO" id="GO:0016787">
    <property type="term" value="F:hydrolase activity"/>
    <property type="evidence" value="ECO:0007669"/>
    <property type="project" value="UniProtKB-KW"/>
</dbReference>
<feature type="chain" id="PRO_5046060125" evidence="3">
    <location>
        <begin position="24"/>
        <end position="979"/>
    </location>
</feature>
<dbReference type="EMBL" id="BAAADD010000005">
    <property type="protein sequence ID" value="GAA0571824.1"/>
    <property type="molecule type" value="Genomic_DNA"/>
</dbReference>
<comment type="similarity">
    <text evidence="1 2">Belongs to the glycosyl hydrolase 31 family.</text>
</comment>
<dbReference type="InterPro" id="IPR011013">
    <property type="entry name" value="Gal_mutarotase_sf_dom"/>
</dbReference>
<dbReference type="SUPFAM" id="SSF51011">
    <property type="entry name" value="Glycosyl hydrolase domain"/>
    <property type="match status" value="1"/>
</dbReference>
<dbReference type="InterPro" id="IPR013780">
    <property type="entry name" value="Glyco_hydro_b"/>
</dbReference>
<dbReference type="SMART" id="SM00758">
    <property type="entry name" value="PA14"/>
    <property type="match status" value="1"/>
</dbReference>
<dbReference type="Pfam" id="PF01055">
    <property type="entry name" value="Glyco_hydro_31_2nd"/>
    <property type="match status" value="1"/>
</dbReference>
<dbReference type="Pfam" id="PF13802">
    <property type="entry name" value="Gal_mutarotas_2"/>
    <property type="match status" value="1"/>
</dbReference>
<dbReference type="CDD" id="cd06591">
    <property type="entry name" value="GH31_xylosidase_XylS"/>
    <property type="match status" value="1"/>
</dbReference>
<dbReference type="Gene3D" id="3.20.20.80">
    <property type="entry name" value="Glycosidases"/>
    <property type="match status" value="1"/>
</dbReference>
<dbReference type="InterPro" id="IPR033403">
    <property type="entry name" value="DUF5110"/>
</dbReference>
<dbReference type="SUPFAM" id="SSF56988">
    <property type="entry name" value="Anthrax protective antigen"/>
    <property type="match status" value="1"/>
</dbReference>
<dbReference type="PROSITE" id="PS51820">
    <property type="entry name" value="PA14"/>
    <property type="match status" value="1"/>
</dbReference>
<evidence type="ECO:0000256" key="3">
    <source>
        <dbReference type="SAM" id="SignalP"/>
    </source>
</evidence>
<dbReference type="InterPro" id="IPR037524">
    <property type="entry name" value="PA14/GLEYA"/>
</dbReference>
<dbReference type="InterPro" id="IPR000322">
    <property type="entry name" value="Glyco_hydro_31_TIM"/>
</dbReference>
<keyword evidence="2 5" id="KW-0378">Hydrolase</keyword>
<organism evidence="5 6">
    <name type="scientific">Rhizomicrobium electricum</name>
    <dbReference type="NCBI Taxonomy" id="480070"/>
    <lineage>
        <taxon>Bacteria</taxon>
        <taxon>Pseudomonadati</taxon>
        <taxon>Pseudomonadota</taxon>
        <taxon>Alphaproteobacteria</taxon>
        <taxon>Micropepsales</taxon>
        <taxon>Micropepsaceae</taxon>
        <taxon>Rhizomicrobium</taxon>
    </lineage>
</organism>
<dbReference type="SUPFAM" id="SSF51445">
    <property type="entry name" value="(Trans)glycosidases"/>
    <property type="match status" value="1"/>
</dbReference>
<protein>
    <submittedName>
        <fullName evidence="5">Glycoside hydrolase family 31 protein</fullName>
    </submittedName>
</protein>
<feature type="domain" description="PA14" evidence="4">
    <location>
        <begin position="238"/>
        <end position="400"/>
    </location>
</feature>
<dbReference type="RefSeq" id="WP_208393814.1">
    <property type="nucleotide sequence ID" value="NZ_BAAADD010000005.1"/>
</dbReference>
<keyword evidence="6" id="KW-1185">Reference proteome</keyword>
<dbReference type="Gene3D" id="2.60.120.380">
    <property type="match status" value="1"/>
</dbReference>
<evidence type="ECO:0000256" key="2">
    <source>
        <dbReference type="RuleBase" id="RU361185"/>
    </source>
</evidence>
<dbReference type="PANTHER" id="PTHR43863:SF2">
    <property type="entry name" value="MALTASE-GLUCOAMYLASE"/>
    <property type="match status" value="1"/>
</dbReference>
<evidence type="ECO:0000313" key="5">
    <source>
        <dbReference type="EMBL" id="GAA0571824.1"/>
    </source>
</evidence>
<dbReference type="InterPro" id="IPR025887">
    <property type="entry name" value="Glyco_hydro_31_N_dom"/>
</dbReference>
<dbReference type="InterPro" id="IPR051816">
    <property type="entry name" value="Glycosyl_Hydrolase_31"/>
</dbReference>
<dbReference type="InterPro" id="IPR011658">
    <property type="entry name" value="PA14_dom"/>
</dbReference>
<dbReference type="InterPro" id="IPR017853">
    <property type="entry name" value="GH"/>
</dbReference>
<dbReference type="Proteomes" id="UP001499951">
    <property type="component" value="Unassembled WGS sequence"/>
</dbReference>
<accession>A0ABN1EQB0</accession>
<dbReference type="PROSITE" id="PS51257">
    <property type="entry name" value="PROKAR_LIPOPROTEIN"/>
    <property type="match status" value="1"/>
</dbReference>
<name>A0ABN1EQB0_9PROT</name>
<evidence type="ECO:0000256" key="1">
    <source>
        <dbReference type="ARBA" id="ARBA00007806"/>
    </source>
</evidence>
<dbReference type="InterPro" id="IPR048395">
    <property type="entry name" value="Glyco_hydro_31_C"/>
</dbReference>
<dbReference type="PANTHER" id="PTHR43863">
    <property type="entry name" value="HYDROLASE, PUTATIVE (AFU_ORTHOLOGUE AFUA_1G03140)-RELATED"/>
    <property type="match status" value="1"/>
</dbReference>
<feature type="signal peptide" evidence="3">
    <location>
        <begin position="1"/>
        <end position="23"/>
    </location>
</feature>
<dbReference type="Gene3D" id="2.60.40.1760">
    <property type="entry name" value="glycosyl hydrolase (family 31)"/>
    <property type="match status" value="1"/>
</dbReference>
<gene>
    <name evidence="5" type="ORF">GCM10008942_20670</name>
</gene>
<keyword evidence="2" id="KW-0326">Glycosidase</keyword>
<keyword evidence="3" id="KW-0732">Signal</keyword>
<comment type="caution">
    <text evidence="5">The sequence shown here is derived from an EMBL/GenBank/DDBJ whole genome shotgun (WGS) entry which is preliminary data.</text>
</comment>
<dbReference type="Pfam" id="PF17137">
    <property type="entry name" value="DUF5110"/>
    <property type="match status" value="1"/>
</dbReference>
<evidence type="ECO:0000313" key="6">
    <source>
        <dbReference type="Proteomes" id="UP001499951"/>
    </source>
</evidence>
<evidence type="ECO:0000259" key="4">
    <source>
        <dbReference type="PROSITE" id="PS51820"/>
    </source>
</evidence>
<reference evidence="5 6" key="1">
    <citation type="journal article" date="2019" name="Int. J. Syst. Evol. Microbiol.">
        <title>The Global Catalogue of Microorganisms (GCM) 10K type strain sequencing project: providing services to taxonomists for standard genome sequencing and annotation.</title>
        <authorList>
            <consortium name="The Broad Institute Genomics Platform"/>
            <consortium name="The Broad Institute Genome Sequencing Center for Infectious Disease"/>
            <person name="Wu L."/>
            <person name="Ma J."/>
        </authorList>
    </citation>
    <scope>NUCLEOTIDE SEQUENCE [LARGE SCALE GENOMIC DNA]</scope>
    <source>
        <strain evidence="5 6">JCM 15089</strain>
    </source>
</reference>
<dbReference type="Gene3D" id="2.60.40.1180">
    <property type="entry name" value="Golgi alpha-mannosidase II"/>
    <property type="match status" value="2"/>
</dbReference>
<dbReference type="SUPFAM" id="SSF74650">
    <property type="entry name" value="Galactose mutarotase-like"/>
    <property type="match status" value="1"/>
</dbReference>
<dbReference type="CDD" id="cd14752">
    <property type="entry name" value="GH31_N"/>
    <property type="match status" value="1"/>
</dbReference>
<sequence>MTSKKVLMITAAVAALAVTGACSSVHDLFAPKPPPAAPASPWEKTATGVVVTPTAGPAKKVRLEVMTESIIHVTSSPDAAIAPRESLLVRAAPEAVKFDTAVDGDTLTVKTAKLSAQVSLKTGEVKFLDAEGKPVLAGAATTFKPVTVDGKPFYDVRAEFNRGTDEAFYGLGQHQNGQMNYNGEDVILAQHNMDVAVPFVVSTKNYGVLWDNYSITRFGYPAEYPAINAQLKIYDASGKEGGFTARYTDGGKLLAERIEADPNYQFIEDQKNFPPGVMQEQKGAGTSNLPPAPPRALTVTYDGALETQKSGVHKFRFYVSGYFKLWLDGKLVMDSWRQGWQGWYRNVEIPMTAGKKVTFKAEWKPEGGYLRFLHLDPMPDAERHELSLHSDVAKAIDYYYVAGSNLDDVIAGYRHLTGPAIMMPEWSYGFWQSRQRYETQDQLVGVFNEYRKLKLPIDAIVQDWRYWKDPEWGSHDFDTSRFPNPPKMFDDVRKMNGHVMLVIWPKFYEGLPHFKEFDEKGLMYRYSVDQKFKDWVGPGYVSSNYDVYSKEARDIYWNQVQKKLDNLVAPDAWWMDNDEPDIHSNTAMDVQVKMRGPTVLGPGAEFYNTYPLMHVCGFYDHWQAAHPDKRTFILTRSGFAGVQRCNAAVWSGDIAARWSDMREQISAGVNFSMSGIPNWTFDIGGYTLENRYLTMEVGKKKIEPKPADKAEWTELYTRWYEFGAFVPVFRSHGELVKRETFEIAKPGTKVFNILAFYDKLRYRLLPYIYTLAADTYFKAGTMMRGLVMDFPNDPAVRNIADEYLFGPSFLVAPVTEYKATSRSVYLPAGTRWYDYFSGAVYEGGHTITAKAPLDRMPLFVKEGAVVPTGVAQQYTGEKPGAPITLTVYTGKDGHFDLYEDDGTSTGYQKGAFARIPVAWNEATGTLIIGARKGSFPGMIAARTFKVRFISGPTKTALDFDAKGAEVVKYSGEAVEVKRK</sequence>
<dbReference type="Pfam" id="PF07691">
    <property type="entry name" value="PA14"/>
    <property type="match status" value="1"/>
</dbReference>